<evidence type="ECO:0000256" key="1">
    <source>
        <dbReference type="SAM" id="Phobius"/>
    </source>
</evidence>
<keyword evidence="1" id="KW-0472">Membrane</keyword>
<dbReference type="EMBL" id="JBHUGI010000006">
    <property type="protein sequence ID" value="MFD1927066.1"/>
    <property type="molecule type" value="Genomic_DNA"/>
</dbReference>
<evidence type="ECO:0000313" key="2">
    <source>
        <dbReference type="EMBL" id="MFD1927066.1"/>
    </source>
</evidence>
<name>A0ABW4SCR7_9BACL</name>
<gene>
    <name evidence="2" type="ORF">ACFSFY_03200</name>
</gene>
<keyword evidence="1" id="KW-1133">Transmembrane helix</keyword>
<keyword evidence="1" id="KW-0812">Transmembrane</keyword>
<protein>
    <submittedName>
        <fullName evidence="2">Uncharacterized protein</fullName>
    </submittedName>
</protein>
<dbReference type="RefSeq" id="WP_381535723.1">
    <property type="nucleotide sequence ID" value="NZ_JBHUGI010000006.1"/>
</dbReference>
<dbReference type="Proteomes" id="UP001597218">
    <property type="component" value="Unassembled WGS sequence"/>
</dbReference>
<sequence length="49" mass="5474">MRLTIVFLIVVIVAFLIALNVDNDLLLAVLIGVLVLVASLTYKYVKERD</sequence>
<feature type="transmembrane region" description="Helical" evidence="1">
    <location>
        <begin position="28"/>
        <end position="45"/>
    </location>
</feature>
<comment type="caution">
    <text evidence="2">The sequence shown here is derived from an EMBL/GenBank/DDBJ whole genome shotgun (WGS) entry which is preliminary data.</text>
</comment>
<organism evidence="2 3">
    <name type="scientific">Sporosarcina siberiensis</name>
    <dbReference type="NCBI Taxonomy" id="1365606"/>
    <lineage>
        <taxon>Bacteria</taxon>
        <taxon>Bacillati</taxon>
        <taxon>Bacillota</taxon>
        <taxon>Bacilli</taxon>
        <taxon>Bacillales</taxon>
        <taxon>Caryophanaceae</taxon>
        <taxon>Sporosarcina</taxon>
    </lineage>
</organism>
<keyword evidence="3" id="KW-1185">Reference proteome</keyword>
<accession>A0ABW4SCR7</accession>
<evidence type="ECO:0000313" key="3">
    <source>
        <dbReference type="Proteomes" id="UP001597218"/>
    </source>
</evidence>
<proteinExistence type="predicted"/>
<reference evidence="3" key="1">
    <citation type="journal article" date="2019" name="Int. J. Syst. Evol. Microbiol.">
        <title>The Global Catalogue of Microorganisms (GCM) 10K type strain sequencing project: providing services to taxonomists for standard genome sequencing and annotation.</title>
        <authorList>
            <consortium name="The Broad Institute Genomics Platform"/>
            <consortium name="The Broad Institute Genome Sequencing Center for Infectious Disease"/>
            <person name="Wu L."/>
            <person name="Ma J."/>
        </authorList>
    </citation>
    <scope>NUCLEOTIDE SEQUENCE [LARGE SCALE GENOMIC DNA]</scope>
    <source>
        <strain evidence="3">CGMCC 4.7177</strain>
    </source>
</reference>